<evidence type="ECO:0000256" key="3">
    <source>
        <dbReference type="ARBA" id="ARBA00022692"/>
    </source>
</evidence>
<evidence type="ECO:0000256" key="4">
    <source>
        <dbReference type="ARBA" id="ARBA00022801"/>
    </source>
</evidence>
<dbReference type="GO" id="GO:0016020">
    <property type="term" value="C:membrane"/>
    <property type="evidence" value="ECO:0007669"/>
    <property type="project" value="UniProtKB-SubCell"/>
</dbReference>
<dbReference type="EMBL" id="CP003326">
    <property type="protein sequence ID" value="AFS77251.1"/>
    <property type="molecule type" value="Genomic_DNA"/>
</dbReference>
<evidence type="ECO:0000256" key="6">
    <source>
        <dbReference type="ARBA" id="ARBA00023098"/>
    </source>
</evidence>
<name>K0AXW4_GOTA9</name>
<dbReference type="PANTHER" id="PTHR42758:SF2">
    <property type="entry name" value="PHOSPHATIDYLGLYCEROL PHOSPHOLIPASE C"/>
    <property type="match status" value="1"/>
</dbReference>
<keyword evidence="6" id="KW-0443">Lipid metabolism</keyword>
<keyword evidence="7" id="KW-0472">Membrane</keyword>
<dbReference type="PANTHER" id="PTHR42758">
    <property type="entry name" value="PHOSPHATIDYLGLYCEROL PHOSPHOLIPASE C"/>
    <property type="match status" value="1"/>
</dbReference>
<feature type="domain" description="GP-PDE" evidence="8">
    <location>
        <begin position="40"/>
        <end position="269"/>
    </location>
</feature>
<dbReference type="GO" id="GO:0046475">
    <property type="term" value="P:glycerophospholipid catabolic process"/>
    <property type="evidence" value="ECO:0007669"/>
    <property type="project" value="TreeGrafter"/>
</dbReference>
<evidence type="ECO:0000313" key="10">
    <source>
        <dbReference type="Proteomes" id="UP000006094"/>
    </source>
</evidence>
<dbReference type="InterPro" id="IPR030395">
    <property type="entry name" value="GP_PDE_dom"/>
</dbReference>
<evidence type="ECO:0000256" key="5">
    <source>
        <dbReference type="ARBA" id="ARBA00022989"/>
    </source>
</evidence>
<dbReference type="Gene3D" id="3.20.20.190">
    <property type="entry name" value="Phosphatidylinositol (PI) phosphodiesterase"/>
    <property type="match status" value="1"/>
</dbReference>
<dbReference type="RefSeq" id="WP_014966388.1">
    <property type="nucleotide sequence ID" value="NC_018664.1"/>
</dbReference>
<organism evidence="9 10">
    <name type="scientific">Gottschalkia acidurici (strain ATCC 7906 / DSM 604 / BCRC 14475 / CIP 104303 / KCTC 5404 / NCIMB 10678 / 9a)</name>
    <name type="common">Clostridium acidurici</name>
    <dbReference type="NCBI Taxonomy" id="1128398"/>
    <lineage>
        <taxon>Bacteria</taxon>
        <taxon>Bacillati</taxon>
        <taxon>Bacillota</taxon>
        <taxon>Tissierellia</taxon>
        <taxon>Tissierellales</taxon>
        <taxon>Gottschalkiaceae</taxon>
        <taxon>Gottschalkia</taxon>
    </lineage>
</organism>
<comment type="subcellular location">
    <subcellularLocation>
        <location evidence="1">Membrane</location>
    </subcellularLocation>
</comment>
<evidence type="ECO:0000313" key="9">
    <source>
        <dbReference type="EMBL" id="AFS77251.1"/>
    </source>
</evidence>
<evidence type="ECO:0000259" key="8">
    <source>
        <dbReference type="PROSITE" id="PS51704"/>
    </source>
</evidence>
<protein>
    <submittedName>
        <fullName evidence="9">Glycerophosphoryl diester phosphodiesterase</fullName>
    </submittedName>
</protein>
<dbReference type="HOGENOM" id="CLU_065128_0_0_9"/>
<evidence type="ECO:0000256" key="1">
    <source>
        <dbReference type="ARBA" id="ARBA00004370"/>
    </source>
</evidence>
<keyword evidence="5" id="KW-1133">Transmembrane helix</keyword>
<evidence type="ECO:0000256" key="2">
    <source>
        <dbReference type="ARBA" id="ARBA00007277"/>
    </source>
</evidence>
<keyword evidence="4" id="KW-0378">Hydrolase</keyword>
<dbReference type="InterPro" id="IPR052271">
    <property type="entry name" value="GDPD-Related"/>
</dbReference>
<dbReference type="Proteomes" id="UP000006094">
    <property type="component" value="Chromosome"/>
</dbReference>
<keyword evidence="3" id="KW-0812">Transmembrane</keyword>
<dbReference type="Pfam" id="PF03009">
    <property type="entry name" value="GDPD"/>
    <property type="match status" value="1"/>
</dbReference>
<dbReference type="AlphaFoldDB" id="K0AXW4"/>
<dbReference type="SUPFAM" id="SSF51695">
    <property type="entry name" value="PLC-like phosphodiesterases"/>
    <property type="match status" value="1"/>
</dbReference>
<comment type="similarity">
    <text evidence="2">Belongs to the glycerophosphoryl diester phosphodiesterase family.</text>
</comment>
<dbReference type="InterPro" id="IPR017946">
    <property type="entry name" value="PLC-like_Pdiesterase_TIM-brl"/>
</dbReference>
<proteinExistence type="inferred from homology"/>
<evidence type="ECO:0000256" key="7">
    <source>
        <dbReference type="ARBA" id="ARBA00023136"/>
    </source>
</evidence>
<dbReference type="STRING" id="1128398.Curi_c01710"/>
<keyword evidence="10" id="KW-1185">Reference proteome</keyword>
<dbReference type="GO" id="GO:0008081">
    <property type="term" value="F:phosphoric diester hydrolase activity"/>
    <property type="evidence" value="ECO:0007669"/>
    <property type="project" value="InterPro"/>
</dbReference>
<accession>K0AXW4</accession>
<sequence length="270" mass="31438">MLFIKSKYMLLFIILFITIFSVSDKRVFAQSKSDKIQPINPLVAHAGGSIYGFKYTNSLEALEESYKNGFNLIEIDFEWTSDGKVVAIHDWDSMAKRMLMSESKVYSLYEFKNSKVFQDLTLMDLDDLAKWLETKKDVSIITDMKKDNIEFLKLISQDYKNIQDQIIPQVYSQGEYFPVKDMGYKDIILTLYKENINDDEVLEFVKGNTVFAVTMPIERGYSDLPMKLKHINVNTYAHTVNDFYIFEELSKNGVTGIYTDIFHANRFKLN</sequence>
<reference evidence="9 10" key="1">
    <citation type="journal article" date="2012" name="PLoS ONE">
        <title>The purine-utilizing bacterium Clostridium acidurici 9a: a genome-guided metabolic reconsideration.</title>
        <authorList>
            <person name="Hartwich K."/>
            <person name="Poehlein A."/>
            <person name="Daniel R."/>
        </authorList>
    </citation>
    <scope>NUCLEOTIDE SEQUENCE [LARGE SCALE GENOMIC DNA]</scope>
    <source>
        <strain evidence="10">ATCC 7906 / DSM 604 / BCRC 14475 / CIP 104303 / KCTC 5404 / NCIMB 10678 / 9a</strain>
    </source>
</reference>
<gene>
    <name evidence="9" type="ordered locus">Curi_c01710</name>
</gene>
<dbReference type="GO" id="GO:0005737">
    <property type="term" value="C:cytoplasm"/>
    <property type="evidence" value="ECO:0007669"/>
    <property type="project" value="UniProtKB-ARBA"/>
</dbReference>
<dbReference type="eggNOG" id="COG0584">
    <property type="taxonomic scope" value="Bacteria"/>
</dbReference>
<dbReference type="KEGG" id="cad:Curi_c01710"/>
<dbReference type="PROSITE" id="PS51704">
    <property type="entry name" value="GP_PDE"/>
    <property type="match status" value="1"/>
</dbReference>